<evidence type="ECO:0000313" key="1">
    <source>
        <dbReference type="EMBL" id="MEP1058369.1"/>
    </source>
</evidence>
<dbReference type="EMBL" id="JAMPLM010000004">
    <property type="protein sequence ID" value="MEP1058369.1"/>
    <property type="molecule type" value="Genomic_DNA"/>
</dbReference>
<keyword evidence="2" id="KW-1185">Reference proteome</keyword>
<reference evidence="1 2" key="1">
    <citation type="submission" date="2022-04" db="EMBL/GenBank/DDBJ databases">
        <title>Positive selection, recombination, and allopatry shape intraspecific diversity of widespread and dominant cyanobacteria.</title>
        <authorList>
            <person name="Wei J."/>
            <person name="Shu W."/>
            <person name="Hu C."/>
        </authorList>
    </citation>
    <scope>NUCLEOTIDE SEQUENCE [LARGE SCALE GENOMIC DNA]</scope>
    <source>
        <strain evidence="1 2">AS-A4</strain>
    </source>
</reference>
<comment type="caution">
    <text evidence="1">The sequence shown here is derived from an EMBL/GenBank/DDBJ whole genome shotgun (WGS) entry which is preliminary data.</text>
</comment>
<organism evidence="1 2">
    <name type="scientific">Stenomitos frigidus AS-A4</name>
    <dbReference type="NCBI Taxonomy" id="2933935"/>
    <lineage>
        <taxon>Bacteria</taxon>
        <taxon>Bacillati</taxon>
        <taxon>Cyanobacteriota</taxon>
        <taxon>Cyanophyceae</taxon>
        <taxon>Leptolyngbyales</taxon>
        <taxon>Leptolyngbyaceae</taxon>
        <taxon>Stenomitos</taxon>
    </lineage>
</organism>
<proteinExistence type="predicted"/>
<accession>A0ABV0KGK0</accession>
<sequence length="60" mass="6405">MTVLRACLHTLAGARPKAGLMLAAIDLDHALILKHIHKAFPAIELIRGTTNSDISSVLGF</sequence>
<gene>
    <name evidence="1" type="ORF">NDI38_07945</name>
</gene>
<evidence type="ECO:0000313" key="2">
    <source>
        <dbReference type="Proteomes" id="UP001476950"/>
    </source>
</evidence>
<name>A0ABV0KGK0_9CYAN</name>
<dbReference type="Proteomes" id="UP001476950">
    <property type="component" value="Unassembled WGS sequence"/>
</dbReference>
<protein>
    <submittedName>
        <fullName evidence="1">Uncharacterized protein</fullName>
    </submittedName>
</protein>